<dbReference type="GO" id="GO:0003676">
    <property type="term" value="F:nucleic acid binding"/>
    <property type="evidence" value="ECO:0007669"/>
    <property type="project" value="InterPro"/>
</dbReference>
<feature type="domain" description="DZF" evidence="2">
    <location>
        <begin position="450"/>
        <end position="942"/>
    </location>
</feature>
<accession>A0A0V0J960</accession>
<dbReference type="InterPro" id="IPR043519">
    <property type="entry name" value="NT_sf"/>
</dbReference>
<proteinExistence type="predicted"/>
<feature type="region of interest" description="Disordered" evidence="1">
    <location>
        <begin position="57"/>
        <end position="179"/>
    </location>
</feature>
<dbReference type="Gene3D" id="3.30.460.10">
    <property type="entry name" value="Beta Polymerase, domain 2"/>
    <property type="match status" value="1"/>
</dbReference>
<dbReference type="GO" id="GO:0008270">
    <property type="term" value="F:zinc ion binding"/>
    <property type="evidence" value="ECO:0007669"/>
    <property type="project" value="InterPro"/>
</dbReference>
<feature type="compositionally biased region" description="Low complexity" evidence="1">
    <location>
        <begin position="97"/>
        <end position="117"/>
    </location>
</feature>
<feature type="compositionally biased region" description="Pro residues" evidence="1">
    <location>
        <begin position="396"/>
        <end position="408"/>
    </location>
</feature>
<dbReference type="AlphaFoldDB" id="A0A0V0J960"/>
<feature type="region of interest" description="Disordered" evidence="1">
    <location>
        <begin position="670"/>
        <end position="724"/>
    </location>
</feature>
<feature type="region of interest" description="Disordered" evidence="1">
    <location>
        <begin position="913"/>
        <end position="970"/>
    </location>
</feature>
<evidence type="ECO:0000313" key="3">
    <source>
        <dbReference type="EMBL" id="JAP62030.1"/>
    </source>
</evidence>
<dbReference type="PROSITE" id="PS51703">
    <property type="entry name" value="DZF"/>
    <property type="match status" value="1"/>
</dbReference>
<dbReference type="PROSITE" id="PS00028">
    <property type="entry name" value="ZINC_FINGER_C2H2_1"/>
    <property type="match status" value="1"/>
</dbReference>
<dbReference type="InterPro" id="IPR013087">
    <property type="entry name" value="Znf_C2H2_type"/>
</dbReference>
<dbReference type="EMBL" id="GEEE01001195">
    <property type="protein sequence ID" value="JAP62030.1"/>
    <property type="molecule type" value="Transcribed_RNA"/>
</dbReference>
<feature type="region of interest" description="Disordered" evidence="1">
    <location>
        <begin position="512"/>
        <end position="556"/>
    </location>
</feature>
<dbReference type="SMART" id="SM00451">
    <property type="entry name" value="ZnF_U1"/>
    <property type="match status" value="3"/>
</dbReference>
<protein>
    <recommendedName>
        <fullName evidence="2">DZF domain-containing protein</fullName>
    </recommendedName>
</protein>
<dbReference type="SMART" id="SM00572">
    <property type="entry name" value="DZF"/>
    <property type="match status" value="1"/>
</dbReference>
<dbReference type="InterPro" id="IPR003604">
    <property type="entry name" value="Matrin/U1-like-C_Znf_C2H2"/>
</dbReference>
<dbReference type="Gene3D" id="1.10.1410.40">
    <property type="match status" value="1"/>
</dbReference>
<dbReference type="PANTHER" id="PTHR45762:SF3">
    <property type="entry name" value="ZINC-FINGER PROTEIN AT 72D, ISOFORM B"/>
    <property type="match status" value="1"/>
</dbReference>
<feature type="compositionally biased region" description="Acidic residues" evidence="1">
    <location>
        <begin position="682"/>
        <end position="697"/>
    </location>
</feature>
<feature type="compositionally biased region" description="Basic and acidic residues" evidence="1">
    <location>
        <begin position="294"/>
        <end position="305"/>
    </location>
</feature>
<dbReference type="InterPro" id="IPR049401">
    <property type="entry name" value="DZF_dom_N"/>
</dbReference>
<reference evidence="3" key="1">
    <citation type="submission" date="2016-01" db="EMBL/GenBank/DDBJ databases">
        <title>Reference transcriptome for the parasite Schistocephalus solidus: insights into the molecular evolution of parasitism.</title>
        <authorList>
            <person name="Hebert F.O."/>
            <person name="Grambauer S."/>
            <person name="Barber I."/>
            <person name="Landry C.R."/>
            <person name="Aubin-Horth N."/>
        </authorList>
    </citation>
    <scope>NUCLEOTIDE SEQUENCE</scope>
</reference>
<feature type="region of interest" description="Disordered" evidence="1">
    <location>
        <begin position="281"/>
        <end position="328"/>
    </location>
</feature>
<feature type="compositionally biased region" description="Low complexity" evidence="1">
    <location>
        <begin position="540"/>
        <end position="550"/>
    </location>
</feature>
<organism evidence="3">
    <name type="scientific">Schistocephalus solidus</name>
    <name type="common">Tapeworm</name>
    <dbReference type="NCBI Taxonomy" id="70667"/>
    <lineage>
        <taxon>Eukaryota</taxon>
        <taxon>Metazoa</taxon>
        <taxon>Spiralia</taxon>
        <taxon>Lophotrochozoa</taxon>
        <taxon>Platyhelminthes</taxon>
        <taxon>Cestoda</taxon>
        <taxon>Eucestoda</taxon>
        <taxon>Diphyllobothriidea</taxon>
        <taxon>Diphyllobothriidae</taxon>
        <taxon>Schistocephalus</taxon>
    </lineage>
</organism>
<dbReference type="Pfam" id="PF20965">
    <property type="entry name" value="DZF_C"/>
    <property type="match status" value="1"/>
</dbReference>
<feature type="region of interest" description="Disordered" evidence="1">
    <location>
        <begin position="371"/>
        <end position="408"/>
    </location>
</feature>
<evidence type="ECO:0000259" key="2">
    <source>
        <dbReference type="PROSITE" id="PS51703"/>
    </source>
</evidence>
<dbReference type="PANTHER" id="PTHR45762">
    <property type="entry name" value="ZINC FINGER RNA-BINDING PROTEIN"/>
    <property type="match status" value="1"/>
</dbReference>
<dbReference type="Gene3D" id="3.30.160.60">
    <property type="entry name" value="Classic Zinc Finger"/>
    <property type="match status" value="2"/>
</dbReference>
<feature type="compositionally biased region" description="Basic and acidic residues" evidence="1">
    <location>
        <begin position="913"/>
        <end position="925"/>
    </location>
</feature>
<dbReference type="Pfam" id="PF12874">
    <property type="entry name" value="zf-met"/>
    <property type="match status" value="3"/>
</dbReference>
<dbReference type="InterPro" id="IPR006561">
    <property type="entry name" value="DZF_dom"/>
</dbReference>
<feature type="compositionally biased region" description="Polar residues" evidence="1">
    <location>
        <begin position="133"/>
        <end position="143"/>
    </location>
</feature>
<dbReference type="InterPro" id="IPR036236">
    <property type="entry name" value="Znf_C2H2_sf"/>
</dbReference>
<feature type="compositionally biased region" description="Basic and acidic residues" evidence="1">
    <location>
        <begin position="937"/>
        <end position="951"/>
    </location>
</feature>
<dbReference type="SUPFAM" id="SSF57667">
    <property type="entry name" value="beta-beta-alpha zinc fingers"/>
    <property type="match status" value="3"/>
</dbReference>
<dbReference type="InterPro" id="IPR049402">
    <property type="entry name" value="DZF_dom_C"/>
</dbReference>
<dbReference type="PROSITE" id="PS50152">
    <property type="entry name" value="25A_SYNTH_3"/>
    <property type="match status" value="1"/>
</dbReference>
<gene>
    <name evidence="3" type="ORF">TR88642</name>
</gene>
<feature type="compositionally biased region" description="Basic and acidic residues" evidence="1">
    <location>
        <begin position="524"/>
        <end position="539"/>
    </location>
</feature>
<feature type="compositionally biased region" description="Basic residues" evidence="1">
    <location>
        <begin position="371"/>
        <end position="380"/>
    </location>
</feature>
<sequence length="970" mass="106095">MLLDNADGDAIMPLPEINNSGRANHEAKTSFCFYSIMQYYRPRQPYPTVEASDYLPPPNVSPLSRGRAPPPYRGPDMFPPGDSYPRFPPGGPIYRTPSPVHPSQQPHPSMHPSSGPMYESPLPDSPIGYGMSGRSSYPLQSRPNRGFPSTPYSPSPRLKRPYPMSAQSGGFHEKPKKDAPPAPPQLYCELCKISCVGQACLDAHMAGQKHKKRAVQQEALKRLGLEPGSTGPGKLLSELKCALCDIICTGADTYQAHIIGKQHQRTLRLHKALGKPVPECELPLKASTSPTATDDQKPVESELKEASGAAVSEKKPVTPASENPPKTEEQEICDDCIELVTSGHGLSFRCQLCNCFFTDLHAKDLHLKGKRHQTQLRKLHAPPPLPTPERARPQPWVRPPQLGPPPIPGLNGSAAIAWGPRLPKMNGSRPAGVGGGVGVGYNEGFFIPPYSFSFPSYFGPGGHISSIGDLRYMHTKLRQVMPTDAETEMIRLSVTACESALKQINDAKKFAEEEQEALSATAAKEQKTESEGGEEKQGEETTTTKPSPKKVMPPTPPFRGVFRVGALATGLLLSGDRKADLVLVCNRWPTTDDIVEIGGELESLVKESRKQYVVTVSPQPEDGVLLVHFSEGASTKSVSTEKKDDDTQSHMSVSLRIFFTSFRALQLAGKTKQPQEAGGNFENEDGAGDQEEEEEEKENTQKKEDDEDEHLGEALPCSSSSSNGNNNCLPKKLCIDALTEVRRAVWLQAVLSTHPVACVLVNVVRVVRNLMLHGIPDKWGQLSEYTLTLLLERLSCLDMGPTQPGSSTAPINIRVRPPLLLRRMLEAFASGILLPGFQLYKLMDPSCTSPPQYLSHLPPEARGALPEVDLLANLSLADRELTTRTAQLSLRLLSFRQIYKVLGVEKFVPQQRPIRDQEQKRKADTSSETDVSVSKVPKVDENVQEKAEEAPRTLPSGGEKEALSDGGDQT</sequence>
<evidence type="ECO:0000256" key="1">
    <source>
        <dbReference type="SAM" id="MobiDB-lite"/>
    </source>
</evidence>
<dbReference type="SMART" id="SM00355">
    <property type="entry name" value="ZnF_C2H2"/>
    <property type="match status" value="3"/>
</dbReference>
<dbReference type="Pfam" id="PF07528">
    <property type="entry name" value="DZF_N"/>
    <property type="match status" value="1"/>
</dbReference>
<name>A0A0V0J960_SCHSO</name>